<feature type="domain" description="Soluble ligand binding" evidence="6">
    <location>
        <begin position="262"/>
        <end position="308"/>
    </location>
</feature>
<keyword evidence="3" id="KW-1133">Transmembrane helix</keyword>
<dbReference type="PANTHER" id="PTHR33619:SF3">
    <property type="entry name" value="POLYSACCHARIDE EXPORT PROTEIN GFCE-RELATED"/>
    <property type="match status" value="1"/>
</dbReference>
<dbReference type="InterPro" id="IPR003715">
    <property type="entry name" value="Poly_export_N"/>
</dbReference>
<dbReference type="InterPro" id="IPR019554">
    <property type="entry name" value="Soluble_ligand-bd"/>
</dbReference>
<dbReference type="EMBL" id="AWET01000045">
    <property type="protein sequence ID" value="ERJ98883.1"/>
    <property type="molecule type" value="Genomic_DNA"/>
</dbReference>
<keyword evidence="8" id="KW-1185">Reference proteome</keyword>
<dbReference type="Gene3D" id="3.10.560.10">
    <property type="entry name" value="Outer membrane lipoprotein wza domain like"/>
    <property type="match status" value="6"/>
</dbReference>
<feature type="chain" id="PRO_5004632647" evidence="4">
    <location>
        <begin position="21"/>
        <end position="838"/>
    </location>
</feature>
<dbReference type="RefSeq" id="WP_021584746.1">
    <property type="nucleotide sequence ID" value="NZ_AWET01000045.1"/>
</dbReference>
<keyword evidence="3" id="KW-0812">Transmembrane</keyword>
<evidence type="ECO:0000259" key="6">
    <source>
        <dbReference type="Pfam" id="PF10531"/>
    </source>
</evidence>
<evidence type="ECO:0000313" key="8">
    <source>
        <dbReference type="Proteomes" id="UP000016600"/>
    </source>
</evidence>
<feature type="compositionally biased region" description="Basic and acidic residues" evidence="2">
    <location>
        <begin position="84"/>
        <end position="103"/>
    </location>
</feature>
<evidence type="ECO:0000256" key="3">
    <source>
        <dbReference type="SAM" id="Phobius"/>
    </source>
</evidence>
<dbReference type="Proteomes" id="UP000016600">
    <property type="component" value="Unassembled WGS sequence"/>
</dbReference>
<dbReference type="GO" id="GO:0015159">
    <property type="term" value="F:polysaccharide transmembrane transporter activity"/>
    <property type="evidence" value="ECO:0007669"/>
    <property type="project" value="InterPro"/>
</dbReference>
<accession>U2MI01</accession>
<feature type="compositionally biased region" description="Polar residues" evidence="2">
    <location>
        <begin position="105"/>
        <end position="123"/>
    </location>
</feature>
<evidence type="ECO:0000256" key="4">
    <source>
        <dbReference type="SAM" id="SignalP"/>
    </source>
</evidence>
<feature type="domain" description="Soluble ligand binding" evidence="6">
    <location>
        <begin position="520"/>
        <end position="566"/>
    </location>
</feature>
<dbReference type="AlphaFoldDB" id="U2MI01"/>
<evidence type="ECO:0000256" key="1">
    <source>
        <dbReference type="ARBA" id="ARBA00022729"/>
    </source>
</evidence>
<proteinExistence type="predicted"/>
<dbReference type="InterPro" id="IPR049712">
    <property type="entry name" value="Poly_export"/>
</dbReference>
<feature type="domain" description="Polysaccharide export protein N-terminal" evidence="5">
    <location>
        <begin position="182"/>
        <end position="255"/>
    </location>
</feature>
<name>U2MI01_9BACT</name>
<reference evidence="7 8" key="1">
    <citation type="submission" date="2013-08" db="EMBL/GenBank/DDBJ databases">
        <authorList>
            <person name="Durkin A.S."/>
            <person name="Haft D.R."/>
            <person name="McCorrison J."/>
            <person name="Torralba M."/>
            <person name="Gillis M."/>
            <person name="Haft D.H."/>
            <person name="Methe B."/>
            <person name="Sutton G."/>
            <person name="Nelson K.E."/>
        </authorList>
    </citation>
    <scope>NUCLEOTIDE SEQUENCE [LARGE SCALE GENOMIC DNA]</scope>
    <source>
        <strain evidence="7 8">F0068</strain>
    </source>
</reference>
<evidence type="ECO:0000313" key="7">
    <source>
        <dbReference type="EMBL" id="ERJ98883.1"/>
    </source>
</evidence>
<dbReference type="Pfam" id="PF10531">
    <property type="entry name" value="SLBB"/>
    <property type="match status" value="3"/>
</dbReference>
<comment type="caution">
    <text evidence="7">The sequence shown here is derived from an EMBL/GenBank/DDBJ whole genome shotgun (WGS) entry which is preliminary data.</text>
</comment>
<feature type="domain" description="Soluble ligand binding" evidence="6">
    <location>
        <begin position="346"/>
        <end position="394"/>
    </location>
</feature>
<feature type="transmembrane region" description="Helical" evidence="3">
    <location>
        <begin position="816"/>
        <end position="837"/>
    </location>
</feature>
<keyword evidence="3" id="KW-0472">Membrane</keyword>
<sequence>MKKLIIYIVLSLFCPLTMIAQSTMTDAQIMRFVAKERKAGTSQSQIVTKLIERGVDITQIRRIKKKYERQVKQQGLGVVEDESVSAKDERTQKDNSEKKDPKGKYSNQRLQKNKGESTSQSSNDDTERLLMQKELAGMMPEDTATISILTTKKNDENKRKVFGRDIFNQKELSFEPNMNIATPQNYRLGPGDAVVIDIYGASQKTINATVSPDGDITIEGFGPMQVSGLTVNEANARLRTTLGTRFRSSRVRLTVNQTKTIMVNVMGEVHTPGTYTLSAFATVFHALYMAGGTNDIGTLRNIKVFRNNRLVTVVDIYDYILNGKLTGNIRLADNDVIVVGPYDCLVDITGKIKRPMFYEMKKNESIATLLKYAGGFTGDAYRKTVRVIRKTGREYSIYNVGEFDMGSFHVADGDSVSVDSILSRFENRVEVRGAVFRPGMYQVGGDINSVRTLIGHAEGVTEDAFTPHAVMHRMKPDRTLEIIPVDVEGIMSGKTADIPLQKNDILFIPTKQEMMQQQTITIHGEVQYPGIYQYADNETIEDFILQAGGLKDAASTVKVDIARRVKNPKALTTDSVIAHTYTLALKDGFVIDGTPGFTLMPFDEVYVRKSPSYSVQKNISIEGQVMFSGTYTLSQKNERLSDIVRKAGGVTDRAYIAGARLERRITLEERLRMQTIVQMARAQQGEKDSLAMNKLDLGDTYFVGIELDKALAHPGGDADFILREGDRLIVPEYNGTVKISGDVMYPNTVAFEKGKRPAYYIDQAGGWGNRAKKSHTYIIYMNGTVAKVGHNAKVLPGCEIVVPSKPARSGLRLTEWLSIGTTAATIATMIATIANIVK</sequence>
<feature type="region of interest" description="Disordered" evidence="2">
    <location>
        <begin position="78"/>
        <end position="125"/>
    </location>
</feature>
<protein>
    <submittedName>
        <fullName evidence="7">Polysaccharide biosynthesis/export protein</fullName>
    </submittedName>
</protein>
<evidence type="ECO:0000256" key="2">
    <source>
        <dbReference type="SAM" id="MobiDB-lite"/>
    </source>
</evidence>
<evidence type="ECO:0000259" key="5">
    <source>
        <dbReference type="Pfam" id="PF02563"/>
    </source>
</evidence>
<gene>
    <name evidence="7" type="ORF">HMPREF1218_0710</name>
</gene>
<feature type="signal peptide" evidence="4">
    <location>
        <begin position="1"/>
        <end position="20"/>
    </location>
</feature>
<keyword evidence="1 4" id="KW-0732">Signal</keyword>
<organism evidence="7 8">
    <name type="scientific">Hoylesella pleuritidis F0068</name>
    <dbReference type="NCBI Taxonomy" id="1081904"/>
    <lineage>
        <taxon>Bacteria</taxon>
        <taxon>Pseudomonadati</taxon>
        <taxon>Bacteroidota</taxon>
        <taxon>Bacteroidia</taxon>
        <taxon>Bacteroidales</taxon>
        <taxon>Prevotellaceae</taxon>
        <taxon>Hoylesella</taxon>
    </lineage>
</organism>
<dbReference type="PATRIC" id="fig|1081904.3.peg.2140"/>
<dbReference type="Pfam" id="PF02563">
    <property type="entry name" value="Poly_export"/>
    <property type="match status" value="1"/>
</dbReference>
<dbReference type="PANTHER" id="PTHR33619">
    <property type="entry name" value="POLYSACCHARIDE EXPORT PROTEIN GFCE-RELATED"/>
    <property type="match status" value="1"/>
</dbReference>